<protein>
    <recommendedName>
        <fullName evidence="1">Fungal STAND N-terminal Goodbye domain-containing protein</fullName>
    </recommendedName>
</protein>
<evidence type="ECO:0000313" key="2">
    <source>
        <dbReference type="EMBL" id="KAI0292476.1"/>
    </source>
</evidence>
<accession>A0AAD4LXP1</accession>
<organism evidence="2 3">
    <name type="scientific">Multifurca ochricompacta</name>
    <dbReference type="NCBI Taxonomy" id="376703"/>
    <lineage>
        <taxon>Eukaryota</taxon>
        <taxon>Fungi</taxon>
        <taxon>Dikarya</taxon>
        <taxon>Basidiomycota</taxon>
        <taxon>Agaricomycotina</taxon>
        <taxon>Agaricomycetes</taxon>
        <taxon>Russulales</taxon>
        <taxon>Russulaceae</taxon>
        <taxon>Multifurca</taxon>
    </lineage>
</organism>
<dbReference type="EMBL" id="WTXG01000121">
    <property type="protein sequence ID" value="KAI0292476.1"/>
    <property type="molecule type" value="Genomic_DNA"/>
</dbReference>
<dbReference type="InterPro" id="IPR031350">
    <property type="entry name" value="Goodbye_dom"/>
</dbReference>
<dbReference type="AlphaFoldDB" id="A0AAD4LXP1"/>
<evidence type="ECO:0000259" key="1">
    <source>
        <dbReference type="Pfam" id="PF17109"/>
    </source>
</evidence>
<dbReference type="Pfam" id="PF17109">
    <property type="entry name" value="Goodbye"/>
    <property type="match status" value="1"/>
</dbReference>
<name>A0AAD4LXP1_9AGAM</name>
<gene>
    <name evidence="2" type="ORF">B0F90DRAFT_277429</name>
</gene>
<evidence type="ECO:0000313" key="3">
    <source>
        <dbReference type="Proteomes" id="UP001203297"/>
    </source>
</evidence>
<keyword evidence="3" id="KW-1185">Reference proteome</keyword>
<dbReference type="Proteomes" id="UP001203297">
    <property type="component" value="Unassembled WGS sequence"/>
</dbReference>
<sequence>MNRQISLSSLSSAPSSDIRSLFQTTLEDYEKRTGINLIDHQLTIDLNSCDTADSIISTLRSHLQTLNNFRGEDAVVVIKWLKRIVRHLNTLSTNGVLGGESTRLLFPLENAILSSIGVLLVTIDGTQVSANYDILIDLFKSIESFLKRLATRIKTPVTASVIEMVTKILLELLSTLALATQQVRRGRLGRSPSPWIYDYSSGPCREVGR</sequence>
<proteinExistence type="predicted"/>
<comment type="caution">
    <text evidence="2">The sequence shown here is derived from an EMBL/GenBank/DDBJ whole genome shotgun (WGS) entry which is preliminary data.</text>
</comment>
<feature type="domain" description="Fungal STAND N-terminal Goodbye" evidence="1">
    <location>
        <begin position="22"/>
        <end position="150"/>
    </location>
</feature>
<reference evidence="2" key="1">
    <citation type="journal article" date="2022" name="New Phytol.">
        <title>Evolutionary transition to the ectomycorrhizal habit in the genomes of a hyperdiverse lineage of mushroom-forming fungi.</title>
        <authorList>
            <person name="Looney B."/>
            <person name="Miyauchi S."/>
            <person name="Morin E."/>
            <person name="Drula E."/>
            <person name="Courty P.E."/>
            <person name="Kohler A."/>
            <person name="Kuo A."/>
            <person name="LaButti K."/>
            <person name="Pangilinan J."/>
            <person name="Lipzen A."/>
            <person name="Riley R."/>
            <person name="Andreopoulos W."/>
            <person name="He G."/>
            <person name="Johnson J."/>
            <person name="Nolan M."/>
            <person name="Tritt A."/>
            <person name="Barry K.W."/>
            <person name="Grigoriev I.V."/>
            <person name="Nagy L.G."/>
            <person name="Hibbett D."/>
            <person name="Henrissat B."/>
            <person name="Matheny P.B."/>
            <person name="Labbe J."/>
            <person name="Martin F.M."/>
        </authorList>
    </citation>
    <scope>NUCLEOTIDE SEQUENCE</scope>
    <source>
        <strain evidence="2">BPL690</strain>
    </source>
</reference>